<evidence type="ECO:0000313" key="6">
    <source>
        <dbReference type="Proteomes" id="UP000222542"/>
    </source>
</evidence>
<dbReference type="PANTHER" id="PTHR33022">
    <property type="entry name" value="DUF1985 DOMAIN-CONTAINING PROTEIN"/>
    <property type="match status" value="1"/>
</dbReference>
<evidence type="ECO:0000313" key="5">
    <source>
        <dbReference type="EMBL" id="PHT89376.1"/>
    </source>
</evidence>
<accession>A0A2G3A555</accession>
<reference evidence="5 6" key="2">
    <citation type="journal article" date="2017" name="Genome Biol.">
        <title>New reference genome sequences of hot pepper reveal the massive evolution of plant disease-resistance genes by retroduplication.</title>
        <authorList>
            <person name="Kim S."/>
            <person name="Park J."/>
            <person name="Yeom S.I."/>
            <person name="Kim Y.M."/>
            <person name="Seo E."/>
            <person name="Kim K.T."/>
            <person name="Kim M.S."/>
            <person name="Lee J.M."/>
            <person name="Cheong K."/>
            <person name="Shin H.S."/>
            <person name="Kim S.B."/>
            <person name="Han K."/>
            <person name="Lee J."/>
            <person name="Park M."/>
            <person name="Lee H.A."/>
            <person name="Lee H.Y."/>
            <person name="Lee Y."/>
            <person name="Oh S."/>
            <person name="Lee J.H."/>
            <person name="Choi E."/>
            <person name="Choi E."/>
            <person name="Lee S.E."/>
            <person name="Jeon J."/>
            <person name="Kim H."/>
            <person name="Choi G."/>
            <person name="Song H."/>
            <person name="Lee J."/>
            <person name="Lee S.C."/>
            <person name="Kwon J.K."/>
            <person name="Lee H.Y."/>
            <person name="Koo N."/>
            <person name="Hong Y."/>
            <person name="Kim R.W."/>
            <person name="Kang W.H."/>
            <person name="Huh J.H."/>
            <person name="Kang B.C."/>
            <person name="Yang T.J."/>
            <person name="Lee Y.H."/>
            <person name="Bennetzen J.L."/>
            <person name="Choi D."/>
        </authorList>
    </citation>
    <scope>NUCLEOTIDE SEQUENCE [LARGE SCALE GENOMIC DNA]</scope>
    <source>
        <strain evidence="6">cv. CM334</strain>
    </source>
</reference>
<keyword evidence="6" id="KW-1185">Reference proteome</keyword>
<proteinExistence type="inferred from homology"/>
<comment type="similarity">
    <text evidence="1">Belongs to the peptidase C48 family.</text>
</comment>
<evidence type="ECO:0000256" key="2">
    <source>
        <dbReference type="ARBA" id="ARBA00022670"/>
    </source>
</evidence>
<dbReference type="GO" id="GO:0006508">
    <property type="term" value="P:proteolysis"/>
    <property type="evidence" value="ECO:0007669"/>
    <property type="project" value="UniProtKB-KW"/>
</dbReference>
<comment type="caution">
    <text evidence="5">The sequence shown here is derived from an EMBL/GenBank/DDBJ whole genome shotgun (WGS) entry which is preliminary data.</text>
</comment>
<evidence type="ECO:0000256" key="1">
    <source>
        <dbReference type="ARBA" id="ARBA00005234"/>
    </source>
</evidence>
<dbReference type="EMBL" id="AYRZ02000002">
    <property type="protein sequence ID" value="PHT89376.1"/>
    <property type="molecule type" value="Genomic_DNA"/>
</dbReference>
<keyword evidence="2" id="KW-0645">Protease</keyword>
<dbReference type="Pfam" id="PF02902">
    <property type="entry name" value="Peptidase_C48"/>
    <property type="match status" value="1"/>
</dbReference>
<dbReference type="PANTHER" id="PTHR33022:SF13">
    <property type="entry name" value="UBIQUITIN-LIKE PROTEASE FAMILY PROFILE DOMAIN-CONTAINING PROTEIN"/>
    <property type="match status" value="1"/>
</dbReference>
<sequence>MNYYHADDGKELPTQAAFARTDEVAQIEKSLINTIKGLSTLVDQPWHLVIEFFVPINCDSIFHWYSKFFEQKVITDWAALESYKEKIESDQFQVEHVSGIAQQDSGCLDCGVFVAVFAEYLSDEFDTPSSNIDAQYHHLRYATLLCKQGSQKAKNGYFSENDDPRKLKSSFIPTEKNRVLNVE</sequence>
<name>A0A2G3A555_CAPAN</name>
<dbReference type="InterPro" id="IPR003653">
    <property type="entry name" value="Peptidase_C48_C"/>
</dbReference>
<protein>
    <recommendedName>
        <fullName evidence="4">Ubiquitin-like protease family profile domain-containing protein</fullName>
    </recommendedName>
</protein>
<organism evidence="5 6">
    <name type="scientific">Capsicum annuum</name>
    <name type="common">Capsicum pepper</name>
    <dbReference type="NCBI Taxonomy" id="4072"/>
    <lineage>
        <taxon>Eukaryota</taxon>
        <taxon>Viridiplantae</taxon>
        <taxon>Streptophyta</taxon>
        <taxon>Embryophyta</taxon>
        <taxon>Tracheophyta</taxon>
        <taxon>Spermatophyta</taxon>
        <taxon>Magnoliopsida</taxon>
        <taxon>eudicotyledons</taxon>
        <taxon>Gunneridae</taxon>
        <taxon>Pentapetalae</taxon>
        <taxon>asterids</taxon>
        <taxon>lamiids</taxon>
        <taxon>Solanales</taxon>
        <taxon>Solanaceae</taxon>
        <taxon>Solanoideae</taxon>
        <taxon>Capsiceae</taxon>
        <taxon>Capsicum</taxon>
    </lineage>
</organism>
<evidence type="ECO:0000259" key="4">
    <source>
        <dbReference type="Pfam" id="PF02902"/>
    </source>
</evidence>
<dbReference type="SUPFAM" id="SSF54001">
    <property type="entry name" value="Cysteine proteinases"/>
    <property type="match status" value="1"/>
</dbReference>
<dbReference type="GO" id="GO:0008234">
    <property type="term" value="F:cysteine-type peptidase activity"/>
    <property type="evidence" value="ECO:0007669"/>
    <property type="project" value="InterPro"/>
</dbReference>
<dbReference type="InterPro" id="IPR038765">
    <property type="entry name" value="Papain-like_cys_pep_sf"/>
</dbReference>
<evidence type="ECO:0000256" key="3">
    <source>
        <dbReference type="ARBA" id="ARBA00022801"/>
    </source>
</evidence>
<gene>
    <name evidence="5" type="ORF">T459_04489</name>
</gene>
<keyword evidence="3" id="KW-0378">Hydrolase</keyword>
<dbReference type="Proteomes" id="UP000222542">
    <property type="component" value="Unassembled WGS sequence"/>
</dbReference>
<dbReference type="AlphaFoldDB" id="A0A2G3A555"/>
<reference evidence="5 6" key="1">
    <citation type="journal article" date="2014" name="Nat. Genet.">
        <title>Genome sequence of the hot pepper provides insights into the evolution of pungency in Capsicum species.</title>
        <authorList>
            <person name="Kim S."/>
            <person name="Park M."/>
            <person name="Yeom S.I."/>
            <person name="Kim Y.M."/>
            <person name="Lee J.M."/>
            <person name="Lee H.A."/>
            <person name="Seo E."/>
            <person name="Choi J."/>
            <person name="Cheong K."/>
            <person name="Kim K.T."/>
            <person name="Jung K."/>
            <person name="Lee G.W."/>
            <person name="Oh S.K."/>
            <person name="Bae C."/>
            <person name="Kim S.B."/>
            <person name="Lee H.Y."/>
            <person name="Kim S.Y."/>
            <person name="Kim M.S."/>
            <person name="Kang B.C."/>
            <person name="Jo Y.D."/>
            <person name="Yang H.B."/>
            <person name="Jeong H.J."/>
            <person name="Kang W.H."/>
            <person name="Kwon J.K."/>
            <person name="Shin C."/>
            <person name="Lim J.Y."/>
            <person name="Park J.H."/>
            <person name="Huh J.H."/>
            <person name="Kim J.S."/>
            <person name="Kim B.D."/>
            <person name="Cohen O."/>
            <person name="Paran I."/>
            <person name="Suh M.C."/>
            <person name="Lee S.B."/>
            <person name="Kim Y.K."/>
            <person name="Shin Y."/>
            <person name="Noh S.J."/>
            <person name="Park J."/>
            <person name="Seo Y.S."/>
            <person name="Kwon S.Y."/>
            <person name="Kim H.A."/>
            <person name="Park J.M."/>
            <person name="Kim H.J."/>
            <person name="Choi S.B."/>
            <person name="Bosland P.W."/>
            <person name="Reeves G."/>
            <person name="Jo S.H."/>
            <person name="Lee B.W."/>
            <person name="Cho H.T."/>
            <person name="Choi H.S."/>
            <person name="Lee M.S."/>
            <person name="Yu Y."/>
            <person name="Do Choi Y."/>
            <person name="Park B.S."/>
            <person name="van Deynze A."/>
            <person name="Ashrafi H."/>
            <person name="Hill T."/>
            <person name="Kim W.T."/>
            <person name="Pai H.S."/>
            <person name="Ahn H.K."/>
            <person name="Yeam I."/>
            <person name="Giovannoni J.J."/>
            <person name="Rose J.K."/>
            <person name="Sorensen I."/>
            <person name="Lee S.J."/>
            <person name="Kim R.W."/>
            <person name="Choi I.Y."/>
            <person name="Choi B.S."/>
            <person name="Lim J.S."/>
            <person name="Lee Y.H."/>
            <person name="Choi D."/>
        </authorList>
    </citation>
    <scope>NUCLEOTIDE SEQUENCE [LARGE SCALE GENOMIC DNA]</scope>
    <source>
        <strain evidence="6">cv. CM334</strain>
    </source>
</reference>
<dbReference type="Gene3D" id="3.40.395.10">
    <property type="entry name" value="Adenoviral Proteinase, Chain A"/>
    <property type="match status" value="1"/>
</dbReference>
<feature type="domain" description="Ubiquitin-like protease family profile" evidence="4">
    <location>
        <begin position="81"/>
        <end position="142"/>
    </location>
</feature>
<dbReference type="Gramene" id="PHT89376">
    <property type="protein sequence ID" value="PHT89376"/>
    <property type="gene ID" value="T459_04489"/>
</dbReference>